<feature type="region of interest" description="Disordered" evidence="1">
    <location>
        <begin position="73"/>
        <end position="164"/>
    </location>
</feature>
<feature type="region of interest" description="Disordered" evidence="1">
    <location>
        <begin position="1"/>
        <end position="60"/>
    </location>
</feature>
<gene>
    <name evidence="3" type="ORF">NQ317_012308</name>
</gene>
<evidence type="ECO:0000313" key="3">
    <source>
        <dbReference type="EMBL" id="KAJ8966013.1"/>
    </source>
</evidence>
<evidence type="ECO:0000313" key="4">
    <source>
        <dbReference type="Proteomes" id="UP001162164"/>
    </source>
</evidence>
<protein>
    <recommendedName>
        <fullName evidence="2">Genetic suppressor element-like domain-containing protein</fullName>
    </recommendedName>
</protein>
<feature type="domain" description="Genetic suppressor element-like" evidence="2">
    <location>
        <begin position="538"/>
        <end position="626"/>
    </location>
</feature>
<name>A0ABQ9IUF5_9CUCU</name>
<accession>A0ABQ9IUF5</accession>
<sequence>MLPMMHASGMLPPTPISLASTTRQSPLNSAFLAPSTPSQNYQIPRSSPSLQRHSPNVHLSSNYSLNLSQRRSPIIQPSGPLISNLPPPASSQSSIRSSPKPPTPRAVSTPKSPNVVTSTSVSSMSTEATTTITTQASVEISEEGQTSTSAARKSTIASNKVSQNNSSVDVLKNTISCDTLDKSSDQSKEHDQAKNIKSTPYYIENIVKDLNTDNVKAAEKKVVNFEQIENTNICSLEEKTTMQNPQEKYQLINVLEIKCNLKNNENDFVEDRTNASMVLHKESNENFSSDGQCDGRFCNDIFTFADKSSEVKHAQTPISNVLNLQTHSPQLPIPSPNYPVQSQSMIETSVCLQTNTIPNAVVPTFNNYVNSPQSTSHSDLNKIVSQSHSIESLNKPVNNDNDKPNEHLSNLNLSECIVNTKIQIGIKETKKSTVSTIVAGDKLIENHFTVLNVPNVPFHGPPVKRHKLSKIDIATIRHKIRRNKKIRRIKCGKRKLFCKNKISSDFGVTVIGYSDSSSSSSKFSSSSNDSDTTDIDLWIKSGPPCTPDLGTDKLKFLDVLDLTTHPLEIKKLERRLWLPPSIITTEEVEDTSIKTLNLPVPLKSPSSLNIVPNFKSKKLFLELLGLENISAASREGK</sequence>
<feature type="compositionally biased region" description="Polar residues" evidence="1">
    <location>
        <begin position="35"/>
        <end position="60"/>
    </location>
</feature>
<evidence type="ECO:0000259" key="2">
    <source>
        <dbReference type="Pfam" id="PF12540"/>
    </source>
</evidence>
<dbReference type="Proteomes" id="UP001162164">
    <property type="component" value="Unassembled WGS sequence"/>
</dbReference>
<keyword evidence="4" id="KW-1185">Reference proteome</keyword>
<evidence type="ECO:0000256" key="1">
    <source>
        <dbReference type="SAM" id="MobiDB-lite"/>
    </source>
</evidence>
<dbReference type="EMBL" id="JAPWTJ010002473">
    <property type="protein sequence ID" value="KAJ8966013.1"/>
    <property type="molecule type" value="Genomic_DNA"/>
</dbReference>
<dbReference type="Pfam" id="PF12540">
    <property type="entry name" value="DUF3736"/>
    <property type="match status" value="1"/>
</dbReference>
<comment type="caution">
    <text evidence="3">The sequence shown here is derived from an EMBL/GenBank/DDBJ whole genome shotgun (WGS) entry which is preliminary data.</text>
</comment>
<organism evidence="3 4">
    <name type="scientific">Molorchus minor</name>
    <dbReference type="NCBI Taxonomy" id="1323400"/>
    <lineage>
        <taxon>Eukaryota</taxon>
        <taxon>Metazoa</taxon>
        <taxon>Ecdysozoa</taxon>
        <taxon>Arthropoda</taxon>
        <taxon>Hexapoda</taxon>
        <taxon>Insecta</taxon>
        <taxon>Pterygota</taxon>
        <taxon>Neoptera</taxon>
        <taxon>Endopterygota</taxon>
        <taxon>Coleoptera</taxon>
        <taxon>Polyphaga</taxon>
        <taxon>Cucujiformia</taxon>
        <taxon>Chrysomeloidea</taxon>
        <taxon>Cerambycidae</taxon>
        <taxon>Lamiinae</taxon>
        <taxon>Monochamini</taxon>
        <taxon>Molorchus</taxon>
    </lineage>
</organism>
<reference evidence="3" key="1">
    <citation type="journal article" date="2023" name="Insect Mol. Biol.">
        <title>Genome sequencing provides insights into the evolution of gene families encoding plant cell wall-degrading enzymes in longhorned beetles.</title>
        <authorList>
            <person name="Shin N.R."/>
            <person name="Okamura Y."/>
            <person name="Kirsch R."/>
            <person name="Pauchet Y."/>
        </authorList>
    </citation>
    <scope>NUCLEOTIDE SEQUENCE</scope>
    <source>
        <strain evidence="3">MMC_N1</strain>
    </source>
</reference>
<feature type="compositionally biased region" description="Polar residues" evidence="1">
    <location>
        <begin position="143"/>
        <end position="164"/>
    </location>
</feature>
<feature type="compositionally biased region" description="Polar residues" evidence="1">
    <location>
        <begin position="17"/>
        <end position="28"/>
    </location>
</feature>
<feature type="compositionally biased region" description="Low complexity" evidence="1">
    <location>
        <begin position="107"/>
        <end position="137"/>
    </location>
</feature>
<proteinExistence type="predicted"/>
<dbReference type="InterPro" id="IPR022207">
    <property type="entry name" value="GSE-like"/>
</dbReference>